<dbReference type="EMBL" id="MN740841">
    <property type="protein sequence ID" value="QHU14520.1"/>
    <property type="molecule type" value="Genomic_DNA"/>
</dbReference>
<evidence type="ECO:0000256" key="1">
    <source>
        <dbReference type="SAM" id="Coils"/>
    </source>
</evidence>
<keyword evidence="1" id="KW-0175">Coiled coil</keyword>
<name>A0A6C0KCP8_9ZZZZ</name>
<dbReference type="AlphaFoldDB" id="A0A6C0KCP8"/>
<evidence type="ECO:0000313" key="2">
    <source>
        <dbReference type="EMBL" id="QHU14520.1"/>
    </source>
</evidence>
<feature type="coiled-coil region" evidence="1">
    <location>
        <begin position="96"/>
        <end position="144"/>
    </location>
</feature>
<proteinExistence type="predicted"/>
<accession>A0A6C0KCP8</accession>
<sequence>MPNFDWKHSPEVVQYLERLVDNYKGGLEQGQHIQWARDLAPEFMTEHPDFCVGEPVQIVTKRIRAKYRCILESRTVAVVPEPQPENDTTDGDQPTQQELLNTIKDLNKAVKEHKKAEKDIRIINKKHESKIARLERTVREQTDKLLKRTDELLDARDEITLLKQPTQDLLSMEISMETSDEEIK</sequence>
<reference evidence="2" key="1">
    <citation type="journal article" date="2020" name="Nature">
        <title>Giant virus diversity and host interactions through global metagenomics.</title>
        <authorList>
            <person name="Schulz F."/>
            <person name="Roux S."/>
            <person name="Paez-Espino D."/>
            <person name="Jungbluth S."/>
            <person name="Walsh D.A."/>
            <person name="Denef V.J."/>
            <person name="McMahon K.D."/>
            <person name="Konstantinidis K.T."/>
            <person name="Eloe-Fadrosh E.A."/>
            <person name="Kyrpides N.C."/>
            <person name="Woyke T."/>
        </authorList>
    </citation>
    <scope>NUCLEOTIDE SEQUENCE</scope>
    <source>
        <strain evidence="2">GVMAG-S-1102113-118</strain>
    </source>
</reference>
<organism evidence="2">
    <name type="scientific">viral metagenome</name>
    <dbReference type="NCBI Taxonomy" id="1070528"/>
    <lineage>
        <taxon>unclassified sequences</taxon>
        <taxon>metagenomes</taxon>
        <taxon>organismal metagenomes</taxon>
    </lineage>
</organism>
<protein>
    <submittedName>
        <fullName evidence="2">Uncharacterized protein</fullName>
    </submittedName>
</protein>